<protein>
    <submittedName>
        <fullName evidence="1">Uncharacterized protein</fullName>
    </submittedName>
</protein>
<proteinExistence type="predicted"/>
<reference evidence="1" key="1">
    <citation type="submission" date="2022-04" db="EMBL/GenBank/DDBJ databases">
        <title>Paenibacillus mangrovi sp. nov., a novel endophytic bacterium isolated from bark of Kandelia candel.</title>
        <authorList>
            <person name="Tuo L."/>
        </authorList>
    </citation>
    <scope>NUCLEOTIDE SEQUENCE</scope>
    <source>
        <strain evidence="1">KQZ6P-2</strain>
    </source>
</reference>
<organism evidence="1 2">
    <name type="scientific">Paenibacillus mangrovi</name>
    <dbReference type="NCBI Taxonomy" id="2931978"/>
    <lineage>
        <taxon>Bacteria</taxon>
        <taxon>Bacillati</taxon>
        <taxon>Bacillota</taxon>
        <taxon>Bacilli</taxon>
        <taxon>Bacillales</taxon>
        <taxon>Paenibacillaceae</taxon>
        <taxon>Paenibacillus</taxon>
    </lineage>
</organism>
<dbReference type="SUPFAM" id="SSF53474">
    <property type="entry name" value="alpha/beta-Hydrolases"/>
    <property type="match status" value="1"/>
</dbReference>
<evidence type="ECO:0000313" key="2">
    <source>
        <dbReference type="Proteomes" id="UP001139347"/>
    </source>
</evidence>
<dbReference type="RefSeq" id="WP_244730307.1">
    <property type="nucleotide sequence ID" value="NZ_JALIRP010000015.1"/>
</dbReference>
<comment type="caution">
    <text evidence="1">The sequence shown here is derived from an EMBL/GenBank/DDBJ whole genome shotgun (WGS) entry which is preliminary data.</text>
</comment>
<dbReference type="Gene3D" id="3.40.50.1820">
    <property type="entry name" value="alpha/beta hydrolase"/>
    <property type="match status" value="1"/>
</dbReference>
<dbReference type="InterPro" id="IPR029058">
    <property type="entry name" value="AB_hydrolase_fold"/>
</dbReference>
<accession>A0A9X1WZ53</accession>
<evidence type="ECO:0000313" key="1">
    <source>
        <dbReference type="EMBL" id="MCJ8014869.1"/>
    </source>
</evidence>
<name>A0A9X1WZ53_9BACL</name>
<sequence length="107" mass="11785">MVRLMRVMPGVWPRLMAVAHTLLYDATLLDGYMDGKALPEKLWNTVTMPTLVIEGTESPVALRHAAQTLAGVLPNARLLSKKGLGHTKKLDTKKISSELATFFIGNR</sequence>
<dbReference type="AlphaFoldDB" id="A0A9X1WZ53"/>
<gene>
    <name evidence="1" type="ORF">MUG84_24600</name>
</gene>
<dbReference type="Proteomes" id="UP001139347">
    <property type="component" value="Unassembled WGS sequence"/>
</dbReference>
<keyword evidence="2" id="KW-1185">Reference proteome</keyword>
<dbReference type="EMBL" id="JALIRP010000015">
    <property type="protein sequence ID" value="MCJ8014869.1"/>
    <property type="molecule type" value="Genomic_DNA"/>
</dbReference>